<dbReference type="AlphaFoldDB" id="A0A7X0H7T6"/>
<dbReference type="InterPro" id="IPR037257">
    <property type="entry name" value="T2SS_E_N_sf"/>
</dbReference>
<dbReference type="Proteomes" id="UP000541810">
    <property type="component" value="Unassembled WGS sequence"/>
</dbReference>
<dbReference type="EMBL" id="JACHGY010000001">
    <property type="protein sequence ID" value="MBB6429399.1"/>
    <property type="molecule type" value="Genomic_DNA"/>
</dbReference>
<comment type="caution">
    <text evidence="2">The sequence shown here is derived from an EMBL/GenBank/DDBJ whole genome shotgun (WGS) entry which is preliminary data.</text>
</comment>
<evidence type="ECO:0000313" key="2">
    <source>
        <dbReference type="EMBL" id="MBB6429399.1"/>
    </source>
</evidence>
<dbReference type="InterPro" id="IPR007831">
    <property type="entry name" value="T2SS_GspE_N"/>
</dbReference>
<organism evidence="2 3">
    <name type="scientific">Algisphaera agarilytica</name>
    <dbReference type="NCBI Taxonomy" id="1385975"/>
    <lineage>
        <taxon>Bacteria</taxon>
        <taxon>Pseudomonadati</taxon>
        <taxon>Planctomycetota</taxon>
        <taxon>Phycisphaerae</taxon>
        <taxon>Phycisphaerales</taxon>
        <taxon>Phycisphaeraceae</taxon>
        <taxon>Algisphaera</taxon>
    </lineage>
</organism>
<gene>
    <name evidence="2" type="ORF">HNQ40_001205</name>
</gene>
<accession>A0A7X0H7T6</accession>
<reference evidence="2 3" key="1">
    <citation type="submission" date="2020-08" db="EMBL/GenBank/DDBJ databases">
        <title>Genomic Encyclopedia of Type Strains, Phase IV (KMG-IV): sequencing the most valuable type-strain genomes for metagenomic binning, comparative biology and taxonomic classification.</title>
        <authorList>
            <person name="Goeker M."/>
        </authorList>
    </citation>
    <scope>NUCLEOTIDE SEQUENCE [LARGE SCALE GENOMIC DNA]</scope>
    <source>
        <strain evidence="2 3">DSM 103725</strain>
    </source>
</reference>
<dbReference type="Pfam" id="PF05157">
    <property type="entry name" value="MshEN"/>
    <property type="match status" value="1"/>
</dbReference>
<dbReference type="RefSeq" id="WP_184676981.1">
    <property type="nucleotide sequence ID" value="NZ_JACHGY010000001.1"/>
</dbReference>
<feature type="domain" description="Type II secretion system protein GspE N-terminal" evidence="1">
    <location>
        <begin position="67"/>
        <end position="149"/>
    </location>
</feature>
<name>A0A7X0H7T6_9BACT</name>
<keyword evidence="3" id="KW-1185">Reference proteome</keyword>
<evidence type="ECO:0000313" key="3">
    <source>
        <dbReference type="Proteomes" id="UP000541810"/>
    </source>
</evidence>
<dbReference type="SUPFAM" id="SSF160246">
    <property type="entry name" value="EspE N-terminal domain-like"/>
    <property type="match status" value="1"/>
</dbReference>
<evidence type="ECO:0000259" key="1">
    <source>
        <dbReference type="Pfam" id="PF05157"/>
    </source>
</evidence>
<protein>
    <recommendedName>
        <fullName evidence="1">Type II secretion system protein GspE N-terminal domain-containing protein</fullName>
    </recommendedName>
</protein>
<sequence>MSQSPIRIGQILVENGVLTEQQVFEVVQAQKTQQLPFGVLAEQMFDVTLQSIEAAWIEQYHRFTGTIDLSEQKFDAEALKLISRRQAWQFEILPIGFEPSGELLMAASSTRLARAVTFATNRINRVAYFRVAESAQLRMFLREHYPMPEVSQKIIERARDMADGFETWPHDEDADLNELLKSA</sequence>
<proteinExistence type="predicted"/>